<comment type="caution">
    <text evidence="16">The sequence shown here is derived from an EMBL/GenBank/DDBJ whole genome shotgun (WGS) entry which is preliminary data.</text>
</comment>
<dbReference type="InterPro" id="IPR013048">
    <property type="entry name" value="Meiotic_Spo11"/>
</dbReference>
<dbReference type="Gene3D" id="1.10.10.10">
    <property type="entry name" value="Winged helix-like DNA-binding domain superfamily/Winged helix DNA-binding domain"/>
    <property type="match status" value="1"/>
</dbReference>
<dbReference type="InterPro" id="IPR036388">
    <property type="entry name" value="WH-like_DNA-bd_sf"/>
</dbReference>
<sequence>MLIMENQRPLPGPLVAGHDPSQSVLETDYARQERLRMPAGHHEGVEESEHKPGSDGVAYDDDIETQCDSPSTPGIEAIEDLVLSFLTQLASVSSTSSQDSAGLDGESTHEAQPTSTAKRRSRKVHLHLANRRKHSVNEHVEMRTMTFPRNGKGASSKPFAQLFRVMDFAHEGLLDNTPSTKRDIYYRDVELFKSQATVDRLVDDLAATFNLERSDLNVRATAKGIICGSALQIHLHSGDVIILNDSEGTLIPVGDDVSAYSLVEDVSWVLIVEKDAVFQTLCKMKITNCPDLPGRGLLITGKGYPDIATREIVKTLSDNLPLTIPILALVDGDPFGIDILSVFKYGSLALRHENDKLAAHRVEWLGLWASELIGLGVDHDSLIPITAHDERKALSMLSRPPQVMSPQWRKELMRILHTRRKAEIEILSNALPGLDILPWQQHLEHPCRRLGPGIYSASSSFLSTPAAPHDPALIDAKSTSQRVSLEDVVEQVSYEGYSRSAESLHSSSNPCFHAGCPSPSSAPPILRYLAKKICRYVNHAGTTSDSTDEM</sequence>
<dbReference type="Pfam" id="PF04406">
    <property type="entry name" value="TP6A_N"/>
    <property type="match status" value="1"/>
</dbReference>
<evidence type="ECO:0000256" key="13">
    <source>
        <dbReference type="SAM" id="MobiDB-lite"/>
    </source>
</evidence>
<feature type="region of interest" description="Disordered" evidence="13">
    <location>
        <begin position="40"/>
        <end position="73"/>
    </location>
</feature>
<evidence type="ECO:0000256" key="10">
    <source>
        <dbReference type="ARBA" id="ARBA00023235"/>
    </source>
</evidence>
<proteinExistence type="inferred from homology"/>
<comment type="similarity">
    <text evidence="4 12">Belongs to the TOP6A family.</text>
</comment>
<evidence type="ECO:0000256" key="7">
    <source>
        <dbReference type="ARBA" id="ARBA00022842"/>
    </source>
</evidence>
<name>A0ABR3JNI4_9AGAR</name>
<organism evidence="16 17">
    <name type="scientific">Hohenbuehelia grisea</name>
    <dbReference type="NCBI Taxonomy" id="104357"/>
    <lineage>
        <taxon>Eukaryota</taxon>
        <taxon>Fungi</taxon>
        <taxon>Dikarya</taxon>
        <taxon>Basidiomycota</taxon>
        <taxon>Agaricomycotina</taxon>
        <taxon>Agaricomycetes</taxon>
        <taxon>Agaricomycetidae</taxon>
        <taxon>Agaricales</taxon>
        <taxon>Pleurotineae</taxon>
        <taxon>Pleurotaceae</taxon>
        <taxon>Hohenbuehelia</taxon>
    </lineage>
</organism>
<evidence type="ECO:0000313" key="16">
    <source>
        <dbReference type="EMBL" id="KAL0956680.1"/>
    </source>
</evidence>
<dbReference type="PRINTS" id="PR01550">
    <property type="entry name" value="TOP6AFAMILY"/>
</dbReference>
<evidence type="ECO:0000256" key="9">
    <source>
        <dbReference type="ARBA" id="ARBA00023125"/>
    </source>
</evidence>
<dbReference type="InterPro" id="IPR036078">
    <property type="entry name" value="Spo11/TopoVI_A_sf"/>
</dbReference>
<keyword evidence="9 12" id="KW-0238">DNA-binding</keyword>
<keyword evidence="17" id="KW-1185">Reference proteome</keyword>
<feature type="domain" description="Topoisomerase 6 subunit A/Spo11 TOPRIM" evidence="15">
    <location>
        <begin position="268"/>
        <end position="429"/>
    </location>
</feature>
<dbReference type="InterPro" id="IPR013049">
    <property type="entry name" value="Spo11/TopoVI_A_N"/>
</dbReference>
<evidence type="ECO:0000256" key="12">
    <source>
        <dbReference type="PROSITE-ProRule" id="PRU01385"/>
    </source>
</evidence>
<evidence type="ECO:0000256" key="8">
    <source>
        <dbReference type="ARBA" id="ARBA00023029"/>
    </source>
</evidence>
<keyword evidence="10 12" id="KW-0413">Isomerase</keyword>
<dbReference type="PANTHER" id="PTHR10848:SF0">
    <property type="entry name" value="MEIOTIC RECOMBINATION PROTEIN SPO11"/>
    <property type="match status" value="1"/>
</dbReference>
<evidence type="ECO:0000256" key="2">
    <source>
        <dbReference type="ARBA" id="ARBA00001946"/>
    </source>
</evidence>
<keyword evidence="8 12" id="KW-0799">Topoisomerase</keyword>
<comment type="catalytic activity">
    <reaction evidence="1 12">
        <text>ATP-dependent breakage, passage and rejoining of double-stranded DNA.</text>
        <dbReference type="EC" id="5.6.2.2"/>
    </reaction>
</comment>
<comment type="cofactor">
    <cofactor evidence="2">
        <name>Mg(2+)</name>
        <dbReference type="ChEBI" id="CHEBI:18420"/>
    </cofactor>
</comment>
<evidence type="ECO:0000256" key="1">
    <source>
        <dbReference type="ARBA" id="ARBA00000185"/>
    </source>
</evidence>
<dbReference type="PRINTS" id="PR01551">
    <property type="entry name" value="SPO11HOMOLOG"/>
</dbReference>
<reference evidence="17" key="1">
    <citation type="submission" date="2024-06" db="EMBL/GenBank/DDBJ databases">
        <title>Multi-omics analyses provide insights into the biosynthesis of the anticancer antibiotic pleurotin in Hohenbuehelia grisea.</title>
        <authorList>
            <person name="Weaver J.A."/>
            <person name="Alberti F."/>
        </authorList>
    </citation>
    <scope>NUCLEOTIDE SEQUENCE [LARGE SCALE GENOMIC DNA]</scope>
    <source>
        <strain evidence="17">T-177</strain>
    </source>
</reference>
<evidence type="ECO:0000256" key="11">
    <source>
        <dbReference type="ARBA" id="ARBA00023242"/>
    </source>
</evidence>
<dbReference type="Gene3D" id="3.40.1360.10">
    <property type="match status" value="1"/>
</dbReference>
<evidence type="ECO:0000256" key="3">
    <source>
        <dbReference type="ARBA" id="ARBA00004123"/>
    </source>
</evidence>
<feature type="compositionally biased region" description="Basic and acidic residues" evidence="13">
    <location>
        <begin position="40"/>
        <end position="53"/>
    </location>
</feature>
<keyword evidence="11" id="KW-0539">Nucleus</keyword>
<dbReference type="EC" id="5.6.2.2" evidence="5"/>
<dbReference type="PROSITE" id="PS52041">
    <property type="entry name" value="TOPO_IIB"/>
    <property type="match status" value="1"/>
</dbReference>
<evidence type="ECO:0000259" key="14">
    <source>
        <dbReference type="Pfam" id="PF04406"/>
    </source>
</evidence>
<feature type="region of interest" description="Disordered" evidence="13">
    <location>
        <begin position="1"/>
        <end position="22"/>
    </location>
</feature>
<dbReference type="SUPFAM" id="SSF56726">
    <property type="entry name" value="DNA topoisomerase IV, alpha subunit"/>
    <property type="match status" value="1"/>
</dbReference>
<feature type="active site" description="O-(5'-phospho-DNA)-tyrosine intermediate" evidence="12">
    <location>
        <position position="186"/>
    </location>
</feature>
<evidence type="ECO:0000256" key="4">
    <source>
        <dbReference type="ARBA" id="ARBA00006559"/>
    </source>
</evidence>
<evidence type="ECO:0000256" key="6">
    <source>
        <dbReference type="ARBA" id="ARBA00022723"/>
    </source>
</evidence>
<evidence type="ECO:0000256" key="5">
    <source>
        <dbReference type="ARBA" id="ARBA00012895"/>
    </source>
</evidence>
<dbReference type="InterPro" id="IPR034136">
    <property type="entry name" value="TOPRIM_Topo6A/Spo11"/>
</dbReference>
<evidence type="ECO:0000313" key="17">
    <source>
        <dbReference type="Proteomes" id="UP001556367"/>
    </source>
</evidence>
<feature type="region of interest" description="Disordered" evidence="13">
    <location>
        <begin position="95"/>
        <end position="125"/>
    </location>
</feature>
<dbReference type="Pfam" id="PF21180">
    <property type="entry name" value="TOP6A-Spo11_Toprim"/>
    <property type="match status" value="1"/>
</dbReference>
<keyword evidence="7" id="KW-0460">Magnesium</keyword>
<comment type="subcellular location">
    <subcellularLocation>
        <location evidence="3">Nucleus</location>
    </subcellularLocation>
</comment>
<feature type="domain" description="Spo11/DNA topoisomerase VI subunit A N-terminal" evidence="14">
    <location>
        <begin position="158"/>
        <end position="218"/>
    </location>
</feature>
<evidence type="ECO:0000259" key="15">
    <source>
        <dbReference type="Pfam" id="PF21180"/>
    </source>
</evidence>
<dbReference type="Proteomes" id="UP001556367">
    <property type="component" value="Unassembled WGS sequence"/>
</dbReference>
<keyword evidence="6" id="KW-0479">Metal-binding</keyword>
<dbReference type="PANTHER" id="PTHR10848">
    <property type="entry name" value="MEIOTIC RECOMBINATION PROTEIN SPO11"/>
    <property type="match status" value="1"/>
</dbReference>
<protein>
    <recommendedName>
        <fullName evidence="5">DNA topoisomerase (ATP-hydrolyzing)</fullName>
        <ecNumber evidence="5">5.6.2.2</ecNumber>
    </recommendedName>
</protein>
<dbReference type="EMBL" id="JASNQZ010000006">
    <property type="protein sequence ID" value="KAL0956680.1"/>
    <property type="molecule type" value="Genomic_DNA"/>
</dbReference>
<dbReference type="InterPro" id="IPR002815">
    <property type="entry name" value="Spo11/TopoVI_A"/>
</dbReference>
<gene>
    <name evidence="16" type="ORF">HGRIS_002808</name>
</gene>
<dbReference type="CDD" id="cd00223">
    <property type="entry name" value="TOPRIM_TopoIIB_SPO"/>
    <property type="match status" value="1"/>
</dbReference>
<accession>A0ABR3JNI4</accession>